<dbReference type="EMBL" id="HACG01041020">
    <property type="protein sequence ID" value="CEK87885.1"/>
    <property type="molecule type" value="Transcribed_RNA"/>
</dbReference>
<protein>
    <submittedName>
        <fullName evidence="1">Uncharacterized protein</fullName>
    </submittedName>
</protein>
<name>A0A0B7B711_9EUPU</name>
<evidence type="ECO:0000313" key="2">
    <source>
        <dbReference type="EMBL" id="CEK87886.1"/>
    </source>
</evidence>
<dbReference type="EMBL" id="HACG01041021">
    <property type="protein sequence ID" value="CEK87886.1"/>
    <property type="molecule type" value="Transcribed_RNA"/>
</dbReference>
<organism evidence="1">
    <name type="scientific">Arion vulgaris</name>
    <dbReference type="NCBI Taxonomy" id="1028688"/>
    <lineage>
        <taxon>Eukaryota</taxon>
        <taxon>Metazoa</taxon>
        <taxon>Spiralia</taxon>
        <taxon>Lophotrochozoa</taxon>
        <taxon>Mollusca</taxon>
        <taxon>Gastropoda</taxon>
        <taxon>Heterobranchia</taxon>
        <taxon>Euthyneura</taxon>
        <taxon>Panpulmonata</taxon>
        <taxon>Eupulmonata</taxon>
        <taxon>Stylommatophora</taxon>
        <taxon>Helicina</taxon>
        <taxon>Arionoidea</taxon>
        <taxon>Arionidae</taxon>
        <taxon>Arion</taxon>
    </lineage>
</organism>
<sequence>MWSTHLPCILKIMGLNLDQIVQFPGTFSLEISRIVAVAVEFHALCNTCGR</sequence>
<dbReference type="AlphaFoldDB" id="A0A0B7B711"/>
<proteinExistence type="predicted"/>
<evidence type="ECO:0000313" key="1">
    <source>
        <dbReference type="EMBL" id="CEK87885.1"/>
    </source>
</evidence>
<accession>A0A0B7B711</accession>
<reference evidence="1" key="1">
    <citation type="submission" date="2014-12" db="EMBL/GenBank/DDBJ databases">
        <title>Insight into the proteome of Arion vulgaris.</title>
        <authorList>
            <person name="Aradska J."/>
            <person name="Bulat T."/>
            <person name="Smidak R."/>
            <person name="Sarate P."/>
            <person name="Gangsoo J."/>
            <person name="Sialana F."/>
            <person name="Bilban M."/>
            <person name="Lubec G."/>
        </authorList>
    </citation>
    <scope>NUCLEOTIDE SEQUENCE</scope>
    <source>
        <tissue evidence="1">Skin</tissue>
    </source>
</reference>
<gene>
    <name evidence="1" type="primary">ORF161947</name>
    <name evidence="2" type="synonym">ORF161951</name>
</gene>